<dbReference type="OrthoDB" id="1909666at2"/>
<comment type="similarity">
    <text evidence="1 2">Belongs to the small heat shock protein (HSP20) family.</text>
</comment>
<dbReference type="CDD" id="cd06464">
    <property type="entry name" value="ACD_sHsps-like"/>
    <property type="match status" value="1"/>
</dbReference>
<gene>
    <name evidence="4" type="ORF">A500_12954</name>
</gene>
<accession>R9C679</accession>
<dbReference type="Proteomes" id="UP000013988">
    <property type="component" value="Unassembled WGS sequence"/>
</dbReference>
<evidence type="ECO:0000313" key="5">
    <source>
        <dbReference type="Proteomes" id="UP000013988"/>
    </source>
</evidence>
<dbReference type="PATRIC" id="fig|1202534.3.peg.2569"/>
<keyword evidence="5" id="KW-1185">Reference proteome</keyword>
<proteinExistence type="inferred from homology"/>
<name>R9C679_9CLOT</name>
<evidence type="ECO:0000256" key="2">
    <source>
        <dbReference type="RuleBase" id="RU003616"/>
    </source>
</evidence>
<dbReference type="RefSeq" id="WP_016207910.1">
    <property type="nucleotide sequence ID" value="NZ_ASRV01000150.1"/>
</dbReference>
<dbReference type="InterPro" id="IPR008978">
    <property type="entry name" value="HSP20-like_chaperone"/>
</dbReference>
<sequence>MFQIFPFLMNNMTGGMFNGNSNNTNNINNFNSNYGYTSFTSSNNIFGAFGGTFNTVFSEVFTSLVTNENLMNNIVDSVLNSEALNSAFSSIEDELDLKFIDYGDRYLIEGKLVGLNKKDIDIDYEEDHIRIKVKKNQIFSNENSMVAIFQEGSNLEKSYYVPNVEPSKIQAVYNADVLRIYLKKKTPVEKGTTIIDVENFTNAD</sequence>
<dbReference type="SUPFAM" id="SSF49764">
    <property type="entry name" value="HSP20-like chaperones"/>
    <property type="match status" value="1"/>
</dbReference>
<evidence type="ECO:0000256" key="1">
    <source>
        <dbReference type="PROSITE-ProRule" id="PRU00285"/>
    </source>
</evidence>
<evidence type="ECO:0000259" key="3">
    <source>
        <dbReference type="PROSITE" id="PS01031"/>
    </source>
</evidence>
<evidence type="ECO:0000313" key="4">
    <source>
        <dbReference type="EMBL" id="EOR24510.1"/>
    </source>
</evidence>
<feature type="domain" description="SHSP" evidence="3">
    <location>
        <begin position="86"/>
        <end position="200"/>
    </location>
</feature>
<reference evidence="4 5" key="1">
    <citation type="submission" date="2013-03" db="EMBL/GenBank/DDBJ databases">
        <title>Whole genome shotgun sequencing of Clostridium sartagoforme AAU1.</title>
        <authorList>
            <person name="Joshi C.G."/>
            <person name="Duggirala S.M."/>
            <person name="Nathani N.M."/>
            <person name="Bhatt V.D."/>
            <person name="Patel A.K."/>
            <person name="Pandya P.R."/>
            <person name="KaPatel J.A."/>
        </authorList>
    </citation>
    <scope>NUCLEOTIDE SEQUENCE [LARGE SCALE GENOMIC DNA]</scope>
    <source>
        <strain evidence="4 5">AAU1</strain>
    </source>
</reference>
<organism evidence="4 5">
    <name type="scientific">Clostridium sartagoforme AAU1</name>
    <dbReference type="NCBI Taxonomy" id="1202534"/>
    <lineage>
        <taxon>Bacteria</taxon>
        <taxon>Bacillati</taxon>
        <taxon>Bacillota</taxon>
        <taxon>Clostridia</taxon>
        <taxon>Eubacteriales</taxon>
        <taxon>Clostridiaceae</taxon>
        <taxon>Clostridium</taxon>
    </lineage>
</organism>
<protein>
    <submittedName>
        <fullName evidence="4">Molecular chaperone</fullName>
    </submittedName>
</protein>
<comment type="caution">
    <text evidence="4">The sequence shown here is derived from an EMBL/GenBank/DDBJ whole genome shotgun (WGS) entry which is preliminary data.</text>
</comment>
<dbReference type="AlphaFoldDB" id="R9C679"/>
<dbReference type="PROSITE" id="PS01031">
    <property type="entry name" value="SHSP"/>
    <property type="match status" value="1"/>
</dbReference>
<dbReference type="EMBL" id="ASRV01000150">
    <property type="protein sequence ID" value="EOR24510.1"/>
    <property type="molecule type" value="Genomic_DNA"/>
</dbReference>
<dbReference type="InterPro" id="IPR002068">
    <property type="entry name" value="A-crystallin/Hsp20_dom"/>
</dbReference>
<dbReference type="Gene3D" id="2.60.40.790">
    <property type="match status" value="1"/>
</dbReference>
<dbReference type="Pfam" id="PF00011">
    <property type="entry name" value="HSP20"/>
    <property type="match status" value="1"/>
</dbReference>